<dbReference type="Gene3D" id="2.60.40.10">
    <property type="entry name" value="Immunoglobulins"/>
    <property type="match status" value="1"/>
</dbReference>
<accession>A0A844M2V7</accession>
<dbReference type="GO" id="GO:0005509">
    <property type="term" value="F:calcium ion binding"/>
    <property type="evidence" value="ECO:0007669"/>
    <property type="project" value="InterPro"/>
</dbReference>
<sequence length="3231" mass="342249">TLDRTSNAATTLSFKLSDGSAIAAEGDYPNTAEVSTDGGVTWTEVTDPSRFSAIVPAGSTEILVRVPTMDDYLKEGAETLTLSAEAKDQAGTGTGSATGTGSIVDEAPTAEDTVYVRLTGDSTLTEDDDNSLEHTLELVDSSGNLVTLTGNQQVVVNLKYVDDDTNAADYSDVRLSSFTFDAASGSSITLTNSVVNDTLKEGRESYLLKASIASSQGFERVRLDAENSVIGEIIDDISPKPDTNRVQEDGISIATGNVLSNDEMGTGATVSLTTTPADAGNYGSLTLDADGSYTFTLDNGLPAVQALAKGETKELVYEYRLAGNAAPTTLTIAIEGANDAPTLDLSNSNTTTTSFITTFEEGSGAVAIADSSAIVDIDTNDTINSAVVKITNAQLGDMLSAGTLPAGITATLIGSVRIELSGSASRADYQTVIDAITFNNTSATPSEIDRLIEVVVTDNNGLSSNIATTVVEVDATPQAVNDATQVEEGGVTISSSTENLNLLTNDDLGTSDTVMTGFSYKNENGDWTPGSFDTSTTQTVDTLYGSLTISTDGSWSYTSDTAEENLAGVTDTIEYNIRDGNGDESSAAFNIMVSDTSPTALTPEVTVSESDLPNGTNEIKNSLIARHNLNITKDADDIVDVIFNSVTIDTLVALGLTSGGEAVSYEFINDGHTLTAKDTSGETVFTIELNNTNDSTGSSQSFRFTLNKTLDHASDTDVVNLPISYELKDDDSSTTQQFIVNIDDDGVRAVDNAVVEVVEKSGDMISGNVIDNDQGADANLLLNDYTYLDANGDSVTWATFGAPVDTPTGSLTVNEDGNWSFVANKAIDNRDPAPNLKDDGSFSYTLVDADGDISNSATQTIRVTDTAPVVVSDKGVVLKEDELFGSSGMRSTHEITVTDVFSITTNADDIEDIYFTVEDGSQPSFTLSNGTPLYYRYKEVNGEPDLHTIYATKTQAGPIKEGLESDGETVNESENNVAFKVTINPDNNSYVAILYDTIRHPDVDANDDNLIDNAIFNLQYALEDSDGSIVEDSFNLDVENRLVAENLVFIINEADYGDLTDDGSDVLVINVAETFDGGVIQLLSKDFVSKSTITSGQTLYIDVHGKEVAANDPTAVGSVKNIGNGVIEFDPAENYSSFVGDDVSFNVRAQDGGMALTRSVTVKVNPIEDAPIIVIDDAEVSIVDDNYTIYVEEDTSAQLGFKAPIIGDLGVENGTLDILNPDYLVANTGNDDDLENGGSVDRSERLGAITLSGIPDRAELFYMDSDNTKQVVYAVTDTAGSVTITLTDGVHILDSEMSFDKEMTTEQFESLQIAAPANSGTNFDVSMSVTEYEVDENNTPLSTDKGFVTTTATIIVDVQAVTDAPVIDLVGNNEVTVGANLITASIDEDTTLSLQNVINERFEDKDGSERYQYQITGLPEATTVVIAGQTLTAGSNGTVTSSFKTVNMNTDPVIDMTPPQDYAGVIEATLTLITKDREPNGEKDITDKDDSSANIAEQSTSVELELTVNPKHDIEVATPGEGKEDTQIALFKDENGDPIITVTDADGSEMITSVGISKQQVDDFISADGKFIIDINGTEQPVDTFIELPTQPGFYQFYGDSVSGIVDLLDITIVPPAHSSKDIDFTYYVETTDTSIGAGALAQTDGDTFDRTIKVTPVAESVDTDSDGANGNDVTMNPDYTYTSTIYEDGDHDDDSSTAPDWFNLNDGIDLKAAWSNEDQSSLTNGTGSVYTDSEETFARLTVQIEDSQNPGSFAKAAGAQFRYELNGNTVEVTAGKDGIDVPAVALDTLKFIAPPNYAGEVQIVVNAVTIDYDEDDDTATQETVSGESILSMTVTAVADDVLLSVQPARGFEDAGRSKGNPPEDVDPTYIPSGFIDMPENGIPLKIKAQSEDKDDSETFNITIDNLPDGSALYVYDAVSHTYILVAQNYTGAIGSFTLNDADSTDGAWSITLNDYDNSQVPMFIPPSNSSDNYELLVSGESIDGTDVASINSAPLILPIKIATVPDKILNDELNIVETSGLDGFEDAAADSYTLIEEESNLDANNNQIEFKSIFQTPEDIGSYDTDGSEVVTYVITGLDDRFSMIGADVTYLGGAGIARQWVVTKEAIETGDARIQLNEDFAGEINFTVQGISTEQEGGSETTQNLRPVSIFVTSDAADNNVGNPVVTQTENESVVLDLQGVFNKTDSPVDARNGVEALKSVDINVTDLEALGVQLIVDGTPITDTLANSDGFYTIERDADGNLPVVSIQALPDNSEAGYVNHKSGDDVYSFAIKYNVTDTVYNTQSITDPNAAVVYQEETVKDAIYKVNVTAKTDAPEIPDSDRVALETAESINLDTTNGNPISDSFTKTVALSSPDQDGSEKFTRIEVGNVPNGLQVEVDAGSGFVAAIKAGNTWYVDFADEPITDIAPSVDVRFSIKQGYDVDAVTDQPITVTAFNQDAPDTEKSANASFKLSITPADGDTVGNENPDLVANITVDPIVLTEDTADQNLGNFVTGTMNEAAYANNGTRLPLSFTIANLPDDVVLELTDTNLGSLSKQGNLWLISGEAASDSDITNLLSSITISPTNDYSTNNAGETVTLDISLTATDNNGDSETETADPTTSTLVVRPVTDFMDFHTEGAVTTEQIALDEDETLPLTLDLSNTADAGNVVVTEGRIYLKVSDGNTILGELTDTSGMVLTEVTDPAGLAAGTYYVLEVDTNNPTGADFNFMPAANEDGTLNIEAYVVHKESTDIDGYDTGTKVSRKDFEITVSKAPDILTLAVDETASQTAVNEDSAVSIQYNIVQADEDDVAKTFILENVNDDFNVVYFSNGTEKAATKTGIGTWSVPSTSNDPTPEIQIRTPEHFSGVSSVDISVLSDSGLQGAATTVDLTFTAVADPVEMTAQNSAGQAYEWVELNTNIKMTDDDGSETLTLTIAPAAGKPFQDTMLFRIGDDGTVMGLNNASADADGVAISFDGTNYRLTGIPADKVNDIQILSHDYSGEVTYTAQSVETSNDDASAEVVGTANLNLSNSVEINTGAQNDTITGGNGNDVINAGAGDDVIYGKAGNDTINGGEDDDDLKGAEGNDILNGGAGDDTLRGGSGDDYLDGGAGEDGLYGDTDNDTLVFDSANRFMNGGDGVDALLLPAASSTFDFNSLIGTVTNSSLNKVSNIEVLDLSGADFTITELTANAVIQITDENNHLEIDGDNSDSVQLTGNWEQGATSGGYTSYSLNDTTISIDTGITIL</sequence>
<protein>
    <recommendedName>
        <fullName evidence="3">RapA2 cadherin-like domain-containing protein</fullName>
    </recommendedName>
</protein>
<keyword evidence="5" id="KW-1185">Reference proteome</keyword>
<organism evidence="4 5">
    <name type="scientific">Psychrobacter sanguinis</name>
    <dbReference type="NCBI Taxonomy" id="861445"/>
    <lineage>
        <taxon>Bacteria</taxon>
        <taxon>Pseudomonadati</taxon>
        <taxon>Pseudomonadota</taxon>
        <taxon>Gammaproteobacteria</taxon>
        <taxon>Moraxellales</taxon>
        <taxon>Moraxellaceae</taxon>
        <taxon>Psychrobacter</taxon>
    </lineage>
</organism>
<keyword evidence="1" id="KW-0106">Calcium</keyword>
<dbReference type="EMBL" id="WFKQ01000013">
    <property type="protein sequence ID" value="MUG33271.1"/>
    <property type="molecule type" value="Genomic_DNA"/>
</dbReference>
<dbReference type="InterPro" id="IPR013783">
    <property type="entry name" value="Ig-like_fold"/>
</dbReference>
<dbReference type="InterPro" id="IPR001343">
    <property type="entry name" value="Hemolysn_Ca-bd"/>
</dbReference>
<dbReference type="Pfam" id="PF17803">
    <property type="entry name" value="Cadherin_4"/>
    <property type="match status" value="1"/>
</dbReference>
<evidence type="ECO:0000259" key="3">
    <source>
        <dbReference type="Pfam" id="PF17803"/>
    </source>
</evidence>
<dbReference type="InterPro" id="IPR011049">
    <property type="entry name" value="Serralysin-like_metalloprot_C"/>
</dbReference>
<comment type="caution">
    <text evidence="4">The sequence shown here is derived from an EMBL/GenBank/DDBJ whole genome shotgun (WGS) entry which is preliminary data.</text>
</comment>
<name>A0A844M2V7_9GAMM</name>
<dbReference type="NCBIfam" id="TIGR01965">
    <property type="entry name" value="VCBS_repeat"/>
    <property type="match status" value="1"/>
</dbReference>
<dbReference type="InterPro" id="IPR040853">
    <property type="entry name" value="RapA2_cadherin-like"/>
</dbReference>
<feature type="region of interest" description="Disordered" evidence="2">
    <location>
        <begin position="1475"/>
        <end position="1495"/>
    </location>
</feature>
<feature type="region of interest" description="Disordered" evidence="2">
    <location>
        <begin position="84"/>
        <end position="108"/>
    </location>
</feature>
<feature type="compositionally biased region" description="Basic and acidic residues" evidence="2">
    <location>
        <begin position="1475"/>
        <end position="1491"/>
    </location>
</feature>
<proteinExistence type="predicted"/>
<dbReference type="PROSITE" id="PS00330">
    <property type="entry name" value="HEMOLYSIN_CALCIUM"/>
    <property type="match status" value="2"/>
</dbReference>
<evidence type="ECO:0000313" key="4">
    <source>
        <dbReference type="EMBL" id="MUG33271.1"/>
    </source>
</evidence>
<evidence type="ECO:0000256" key="1">
    <source>
        <dbReference type="ARBA" id="ARBA00022837"/>
    </source>
</evidence>
<dbReference type="Pfam" id="PF00353">
    <property type="entry name" value="HemolysinCabind"/>
    <property type="match status" value="2"/>
</dbReference>
<evidence type="ECO:0000313" key="5">
    <source>
        <dbReference type="Proteomes" id="UP000442109"/>
    </source>
</evidence>
<dbReference type="InterPro" id="IPR018511">
    <property type="entry name" value="Hemolysin-typ_Ca-bd_CS"/>
</dbReference>
<evidence type="ECO:0000256" key="2">
    <source>
        <dbReference type="SAM" id="MobiDB-lite"/>
    </source>
</evidence>
<feature type="non-terminal residue" evidence="4">
    <location>
        <position position="1"/>
    </location>
</feature>
<feature type="region of interest" description="Disordered" evidence="2">
    <location>
        <begin position="3076"/>
        <end position="3099"/>
    </location>
</feature>
<dbReference type="SUPFAM" id="SSF51120">
    <property type="entry name" value="beta-Roll"/>
    <property type="match status" value="1"/>
</dbReference>
<dbReference type="Proteomes" id="UP000442109">
    <property type="component" value="Unassembled WGS sequence"/>
</dbReference>
<reference evidence="4 5" key="1">
    <citation type="journal article" date="2019" name="PLoS ONE">
        <title>Pup mortality in New Zealand sea lions (Phocarctos hookeri) at Enderby Island, Auckland Islands, 2013-18.</title>
        <authorList>
            <person name="Michael S.A."/>
            <person name="Hayman D.T.S."/>
            <person name="Gray R."/>
            <person name="Zhang J."/>
            <person name="Rogers L."/>
            <person name="Roe W.D."/>
        </authorList>
    </citation>
    <scope>NUCLEOTIDE SEQUENCE [LARGE SCALE GENOMIC DNA]</scope>
    <source>
        <strain evidence="4 5">SM868</strain>
    </source>
</reference>
<gene>
    <name evidence="4" type="ORF">GB996_10780</name>
</gene>
<dbReference type="InterPro" id="IPR010221">
    <property type="entry name" value="VCBS_dom"/>
</dbReference>
<dbReference type="PRINTS" id="PR00313">
    <property type="entry name" value="CABNDNGRPT"/>
</dbReference>
<feature type="domain" description="RapA2 cadherin-like" evidence="3">
    <location>
        <begin position="241"/>
        <end position="295"/>
    </location>
</feature>